<sequence>MLRAMTKPQALNDSKIIRTSDKKTTTNHKHLTMAKSQAPTHLKLQAPMTKKAT</sequence>
<dbReference type="AlphaFoldDB" id="A0A9N9IET3"/>
<evidence type="ECO:0000313" key="2">
    <source>
        <dbReference type="EMBL" id="CAG8731163.1"/>
    </source>
</evidence>
<feature type="non-terminal residue" evidence="2">
    <location>
        <position position="53"/>
    </location>
</feature>
<comment type="caution">
    <text evidence="2">The sequence shown here is derived from an EMBL/GenBank/DDBJ whole genome shotgun (WGS) entry which is preliminary data.</text>
</comment>
<keyword evidence="3" id="KW-1185">Reference proteome</keyword>
<feature type="region of interest" description="Disordered" evidence="1">
    <location>
        <begin position="1"/>
        <end position="27"/>
    </location>
</feature>
<reference evidence="2" key="1">
    <citation type="submission" date="2021-06" db="EMBL/GenBank/DDBJ databases">
        <authorList>
            <person name="Kallberg Y."/>
            <person name="Tangrot J."/>
            <person name="Rosling A."/>
        </authorList>
    </citation>
    <scope>NUCLEOTIDE SEQUENCE</scope>
    <source>
        <strain evidence="2">MA453B</strain>
    </source>
</reference>
<dbReference type="EMBL" id="CAJVPY010012006">
    <property type="protein sequence ID" value="CAG8731163.1"/>
    <property type="molecule type" value="Genomic_DNA"/>
</dbReference>
<gene>
    <name evidence="2" type="ORF">DERYTH_LOCUS15133</name>
</gene>
<feature type="compositionally biased region" description="Basic and acidic residues" evidence="1">
    <location>
        <begin position="15"/>
        <end position="24"/>
    </location>
</feature>
<evidence type="ECO:0000256" key="1">
    <source>
        <dbReference type="SAM" id="MobiDB-lite"/>
    </source>
</evidence>
<dbReference type="Proteomes" id="UP000789405">
    <property type="component" value="Unassembled WGS sequence"/>
</dbReference>
<organism evidence="2 3">
    <name type="scientific">Dentiscutata erythropus</name>
    <dbReference type="NCBI Taxonomy" id="1348616"/>
    <lineage>
        <taxon>Eukaryota</taxon>
        <taxon>Fungi</taxon>
        <taxon>Fungi incertae sedis</taxon>
        <taxon>Mucoromycota</taxon>
        <taxon>Glomeromycotina</taxon>
        <taxon>Glomeromycetes</taxon>
        <taxon>Diversisporales</taxon>
        <taxon>Gigasporaceae</taxon>
        <taxon>Dentiscutata</taxon>
    </lineage>
</organism>
<evidence type="ECO:0000313" key="3">
    <source>
        <dbReference type="Proteomes" id="UP000789405"/>
    </source>
</evidence>
<name>A0A9N9IET3_9GLOM</name>
<accession>A0A9N9IET3</accession>
<proteinExistence type="predicted"/>
<protein>
    <submittedName>
        <fullName evidence="2">17979_t:CDS:1</fullName>
    </submittedName>
</protein>